<dbReference type="GeneID" id="24417051"/>
<dbReference type="AlphaFoldDB" id="E3R090"/>
<sequence length="235" mass="26427">MARLQLKRRLRASRPATTTKTTATATTKAIRLPRSPYTRAKTITTVLQSLRRPDGEGPYVHGKQISFFNGRNKDDWNRMLPDPNHRDNISAFLKAPKAGKQSWVGFFSCPQRSWVGSGNAYKSADWHCFAAMVVADGRECGKHLLLYDNDAKAGVETASGRITDVLWGLQKSLWEAACKSGRYTLWYSTDQSHAGTDMCLRHALEKVQEWAALQDQTLDSESDTRLSGFVKLFKK</sequence>
<organism evidence="3">
    <name type="scientific">Colletotrichum graminicola (strain M1.001 / M2 / FGSC 10212)</name>
    <name type="common">Maize anthracnose fungus</name>
    <name type="synonym">Glomerella graminicola</name>
    <dbReference type="NCBI Taxonomy" id="645133"/>
    <lineage>
        <taxon>Eukaryota</taxon>
        <taxon>Fungi</taxon>
        <taxon>Dikarya</taxon>
        <taxon>Ascomycota</taxon>
        <taxon>Pezizomycotina</taxon>
        <taxon>Sordariomycetes</taxon>
        <taxon>Hypocreomycetidae</taxon>
        <taxon>Glomerellales</taxon>
        <taxon>Glomerellaceae</taxon>
        <taxon>Colletotrichum</taxon>
        <taxon>Colletotrichum graminicola species complex</taxon>
    </lineage>
</organism>
<proteinExistence type="predicted"/>
<dbReference type="HOGENOM" id="CLU_1180126_0_0_1"/>
<accession>E3R090</accession>
<gene>
    <name evidence="2" type="ORF">GLRG_11687</name>
</gene>
<evidence type="ECO:0000256" key="1">
    <source>
        <dbReference type="SAM" id="MobiDB-lite"/>
    </source>
</evidence>
<evidence type="ECO:0000313" key="2">
    <source>
        <dbReference type="EMBL" id="EFQ36528.1"/>
    </source>
</evidence>
<keyword evidence="3" id="KW-1185">Reference proteome</keyword>
<dbReference type="VEuPathDB" id="FungiDB:GLRG_11687"/>
<feature type="compositionally biased region" description="Basic residues" evidence="1">
    <location>
        <begin position="1"/>
        <end position="12"/>
    </location>
</feature>
<evidence type="ECO:0000313" key="3">
    <source>
        <dbReference type="Proteomes" id="UP000008782"/>
    </source>
</evidence>
<dbReference type="RefSeq" id="XP_008100548.1">
    <property type="nucleotide sequence ID" value="XM_008102357.1"/>
</dbReference>
<feature type="region of interest" description="Disordered" evidence="1">
    <location>
        <begin position="1"/>
        <end position="25"/>
    </location>
</feature>
<dbReference type="OrthoDB" id="4849531at2759"/>
<name>E3R090_COLGM</name>
<dbReference type="Proteomes" id="UP000008782">
    <property type="component" value="Unassembled WGS sequence"/>
</dbReference>
<protein>
    <submittedName>
        <fullName evidence="2">Uncharacterized protein</fullName>
    </submittedName>
</protein>
<dbReference type="eggNOG" id="ENOG502T61J">
    <property type="taxonomic scope" value="Eukaryota"/>
</dbReference>
<reference evidence="3" key="1">
    <citation type="journal article" date="2012" name="Nat. Genet.">
        <title>Lifestyle transitions in plant pathogenic Colletotrichum fungi deciphered by genome and transcriptome analyses.</title>
        <authorList>
            <person name="O'Connell R.J."/>
            <person name="Thon M.R."/>
            <person name="Hacquard S."/>
            <person name="Amyotte S.G."/>
            <person name="Kleemann J."/>
            <person name="Torres M.F."/>
            <person name="Damm U."/>
            <person name="Buiate E.A."/>
            <person name="Epstein L."/>
            <person name="Alkan N."/>
            <person name="Altmueller J."/>
            <person name="Alvarado-Balderrama L."/>
            <person name="Bauser C.A."/>
            <person name="Becker C."/>
            <person name="Birren B.W."/>
            <person name="Chen Z."/>
            <person name="Choi J."/>
            <person name="Crouch J.A."/>
            <person name="Duvick J.P."/>
            <person name="Farman M.A."/>
            <person name="Gan P."/>
            <person name="Heiman D."/>
            <person name="Henrissat B."/>
            <person name="Howard R.J."/>
            <person name="Kabbage M."/>
            <person name="Koch C."/>
            <person name="Kracher B."/>
            <person name="Kubo Y."/>
            <person name="Law A.D."/>
            <person name="Lebrun M.-H."/>
            <person name="Lee Y.-H."/>
            <person name="Miyara I."/>
            <person name="Moore N."/>
            <person name="Neumann U."/>
            <person name="Nordstroem K."/>
            <person name="Panaccione D.G."/>
            <person name="Panstruga R."/>
            <person name="Place M."/>
            <person name="Proctor R.H."/>
            <person name="Prusky D."/>
            <person name="Rech G."/>
            <person name="Reinhardt R."/>
            <person name="Rollins J.A."/>
            <person name="Rounsley S."/>
            <person name="Schardl C.L."/>
            <person name="Schwartz D.C."/>
            <person name="Shenoy N."/>
            <person name="Shirasu K."/>
            <person name="Sikhakolli U.R."/>
            <person name="Stueber K."/>
            <person name="Sukno S.A."/>
            <person name="Sweigard J.A."/>
            <person name="Takano Y."/>
            <person name="Takahara H."/>
            <person name="Trail F."/>
            <person name="van der Does H.C."/>
            <person name="Voll L.M."/>
            <person name="Will I."/>
            <person name="Young S."/>
            <person name="Zeng Q."/>
            <person name="Zhang J."/>
            <person name="Zhou S."/>
            <person name="Dickman M.B."/>
            <person name="Schulze-Lefert P."/>
            <person name="Ver Loren van Themaat E."/>
            <person name="Ma L.-J."/>
            <person name="Vaillancourt L.J."/>
        </authorList>
    </citation>
    <scope>NUCLEOTIDE SEQUENCE [LARGE SCALE GENOMIC DNA]</scope>
    <source>
        <strain evidence="3">M1.001 / M2 / FGSC 10212</strain>
    </source>
</reference>
<dbReference type="EMBL" id="GG697435">
    <property type="protein sequence ID" value="EFQ36528.1"/>
    <property type="molecule type" value="Genomic_DNA"/>
</dbReference>
<feature type="compositionally biased region" description="Low complexity" evidence="1">
    <location>
        <begin position="16"/>
        <end position="25"/>
    </location>
</feature>